<protein>
    <submittedName>
        <fullName evidence="1">Uncharacterized protein</fullName>
    </submittedName>
</protein>
<organism evidence="1 2">
    <name type="scientific">Trichonephila clavipes</name>
    <name type="common">Golden silk orbweaver</name>
    <name type="synonym">Nephila clavipes</name>
    <dbReference type="NCBI Taxonomy" id="2585209"/>
    <lineage>
        <taxon>Eukaryota</taxon>
        <taxon>Metazoa</taxon>
        <taxon>Ecdysozoa</taxon>
        <taxon>Arthropoda</taxon>
        <taxon>Chelicerata</taxon>
        <taxon>Arachnida</taxon>
        <taxon>Araneae</taxon>
        <taxon>Araneomorphae</taxon>
        <taxon>Entelegynae</taxon>
        <taxon>Araneoidea</taxon>
        <taxon>Nephilidae</taxon>
        <taxon>Trichonephila</taxon>
    </lineage>
</organism>
<reference evidence="1" key="1">
    <citation type="submission" date="2020-08" db="EMBL/GenBank/DDBJ databases">
        <title>Multicomponent nature underlies the extraordinary mechanical properties of spider dragline silk.</title>
        <authorList>
            <person name="Kono N."/>
            <person name="Nakamura H."/>
            <person name="Mori M."/>
            <person name="Yoshida Y."/>
            <person name="Ohtoshi R."/>
            <person name="Malay A.D."/>
            <person name="Moran D.A.P."/>
            <person name="Tomita M."/>
            <person name="Numata K."/>
            <person name="Arakawa K."/>
        </authorList>
    </citation>
    <scope>NUCLEOTIDE SEQUENCE</scope>
</reference>
<accession>A0A8X6WEB9</accession>
<evidence type="ECO:0000313" key="1">
    <source>
        <dbReference type="EMBL" id="GFY33473.1"/>
    </source>
</evidence>
<sequence>MNTIRKKARLLGFHDHAAAHKPVITDSDHFFRLRISSTSVPTAQFWVTECFLCCGSFTGWSHVFSRRTMPAIMLRGPASTIVKDCHCDSGVNRIDWSAQRPDLNPIENSETS</sequence>
<dbReference type="Proteomes" id="UP000887159">
    <property type="component" value="Unassembled WGS sequence"/>
</dbReference>
<gene>
    <name evidence="1" type="ORF">TNCV_2227421</name>
</gene>
<dbReference type="EMBL" id="BMAU01021411">
    <property type="protein sequence ID" value="GFY33473.1"/>
    <property type="molecule type" value="Genomic_DNA"/>
</dbReference>
<keyword evidence="2" id="KW-1185">Reference proteome</keyword>
<dbReference type="AlphaFoldDB" id="A0A8X6WEB9"/>
<name>A0A8X6WEB9_TRICX</name>
<comment type="caution">
    <text evidence="1">The sequence shown here is derived from an EMBL/GenBank/DDBJ whole genome shotgun (WGS) entry which is preliminary data.</text>
</comment>
<evidence type="ECO:0000313" key="2">
    <source>
        <dbReference type="Proteomes" id="UP000887159"/>
    </source>
</evidence>
<proteinExistence type="predicted"/>